<dbReference type="PANTHER" id="PTHR11001">
    <property type="entry name" value="MITOCHONDRIAL FISSION PROCESS PROTEIN 1"/>
    <property type="match status" value="1"/>
</dbReference>
<evidence type="ECO:0000256" key="2">
    <source>
        <dbReference type="ARBA" id="ARBA00017835"/>
    </source>
</evidence>
<sequence>MVDENVKEKDIFRDTWIRYTGYANEVGEAFRHLVSRRVVNGSYVGAISYVVADASAKSWRKFQENESLVQVANVAADVLLWQMLASVIIPGYTINRITHFSRIMFKQARARESIVKYMPTAIGLLSIPVIIHPIDRFVDFIMDKTIRTNKTI</sequence>
<dbReference type="InterPro" id="IPR019560">
    <property type="entry name" value="Mitochondrial_18_kDa_protein"/>
</dbReference>
<feature type="transmembrane region" description="Helical" evidence="4">
    <location>
        <begin position="114"/>
        <end position="134"/>
    </location>
</feature>
<keyword evidence="4" id="KW-1133">Transmembrane helix</keyword>
<proteinExistence type="inferred from homology"/>
<evidence type="ECO:0000256" key="3">
    <source>
        <dbReference type="ARBA" id="ARBA00029631"/>
    </source>
</evidence>
<dbReference type="AlphaFoldDB" id="A0A1A9UU57"/>
<protein>
    <recommendedName>
        <fullName evidence="2">Mitochondrial fission process protein 1</fullName>
    </recommendedName>
    <alternativeName>
        <fullName evidence="3">Mitochondrial 18 kDa protein</fullName>
    </alternativeName>
</protein>
<evidence type="ECO:0000313" key="5">
    <source>
        <dbReference type="EnsemblMetazoa" id="GAUT015362-PA"/>
    </source>
</evidence>
<keyword evidence="6" id="KW-1185">Reference proteome</keyword>
<feature type="transmembrane region" description="Helical" evidence="4">
    <location>
        <begin position="74"/>
        <end position="94"/>
    </location>
</feature>
<evidence type="ECO:0000256" key="1">
    <source>
        <dbReference type="ARBA" id="ARBA00009224"/>
    </source>
</evidence>
<organism evidence="5 6">
    <name type="scientific">Glossina austeni</name>
    <name type="common">Savannah tsetse fly</name>
    <dbReference type="NCBI Taxonomy" id="7395"/>
    <lineage>
        <taxon>Eukaryota</taxon>
        <taxon>Metazoa</taxon>
        <taxon>Ecdysozoa</taxon>
        <taxon>Arthropoda</taxon>
        <taxon>Hexapoda</taxon>
        <taxon>Insecta</taxon>
        <taxon>Pterygota</taxon>
        <taxon>Neoptera</taxon>
        <taxon>Endopterygota</taxon>
        <taxon>Diptera</taxon>
        <taxon>Brachycera</taxon>
        <taxon>Muscomorpha</taxon>
        <taxon>Hippoboscoidea</taxon>
        <taxon>Glossinidae</taxon>
        <taxon>Glossina</taxon>
    </lineage>
</organism>
<comment type="similarity">
    <text evidence="1">Belongs to the MTFP1 family.</text>
</comment>
<name>A0A1A9UU57_GLOAU</name>
<dbReference type="GO" id="GO:0005739">
    <property type="term" value="C:mitochondrion"/>
    <property type="evidence" value="ECO:0007669"/>
    <property type="project" value="TreeGrafter"/>
</dbReference>
<reference evidence="5" key="1">
    <citation type="submission" date="2020-05" db="UniProtKB">
        <authorList>
            <consortium name="EnsemblMetazoa"/>
        </authorList>
    </citation>
    <scope>IDENTIFICATION</scope>
    <source>
        <strain evidence="5">TTRI</strain>
    </source>
</reference>
<dbReference type="Pfam" id="PF10558">
    <property type="entry name" value="MTP18"/>
    <property type="match status" value="1"/>
</dbReference>
<evidence type="ECO:0000256" key="4">
    <source>
        <dbReference type="SAM" id="Phobius"/>
    </source>
</evidence>
<dbReference type="EnsemblMetazoa" id="GAUT015362-RA">
    <property type="protein sequence ID" value="GAUT015362-PA"/>
    <property type="gene ID" value="GAUT015362"/>
</dbReference>
<accession>A0A1A9UU57</accession>
<dbReference type="PANTHER" id="PTHR11001:SF2">
    <property type="entry name" value="MITOCHONDRIAL FISSION PROCESS PROTEIN 1"/>
    <property type="match status" value="1"/>
</dbReference>
<dbReference type="VEuPathDB" id="VectorBase:GAUT015362"/>
<dbReference type="Proteomes" id="UP000078200">
    <property type="component" value="Unassembled WGS sequence"/>
</dbReference>
<evidence type="ECO:0000313" key="6">
    <source>
        <dbReference type="Proteomes" id="UP000078200"/>
    </source>
</evidence>
<dbReference type="GO" id="GO:0000266">
    <property type="term" value="P:mitochondrial fission"/>
    <property type="evidence" value="ECO:0007669"/>
    <property type="project" value="TreeGrafter"/>
</dbReference>
<keyword evidence="4" id="KW-0472">Membrane</keyword>
<keyword evidence="4" id="KW-0812">Transmembrane</keyword>